<dbReference type="AlphaFoldDB" id="A0AAE5ITT0"/>
<dbReference type="RefSeq" id="WP_022596311.1">
    <property type="nucleotide sequence ID" value="NZ_AP025268.1"/>
</dbReference>
<feature type="region of interest" description="Disordered" evidence="1">
    <location>
        <begin position="1"/>
        <end position="24"/>
    </location>
</feature>
<gene>
    <name evidence="4" type="ORF">A5N68_07585</name>
    <name evidence="3" type="ORF">GS453_27805</name>
</gene>
<evidence type="ECO:0000313" key="4">
    <source>
        <dbReference type="EMBL" id="ORM29729.1"/>
    </source>
</evidence>
<reference evidence="4 5" key="1">
    <citation type="journal article" date="2016" name="Genome Biol. Evol.">
        <title>Pangenome and Phylogenomic Analysis of the Pathogenic Actinobacterium Rhodococcus equi.</title>
        <authorList>
            <person name="Anastasi E."/>
            <person name="MacArthur I."/>
            <person name="Scortti M."/>
            <person name="Alvarez S."/>
            <person name="Giguere S."/>
            <person name="Vazquez-Boland J.A."/>
        </authorList>
    </citation>
    <scope>NUCLEOTIDE SEQUENCE [LARGE SCALE GENOMIC DNA]</scope>
    <source>
        <strain evidence="4 5">PAM1271</strain>
    </source>
</reference>
<dbReference type="EMBL" id="LWIC01000002">
    <property type="protein sequence ID" value="ORM29729.1"/>
    <property type="molecule type" value="Genomic_DNA"/>
</dbReference>
<comment type="caution">
    <text evidence="4">The sequence shown here is derived from an EMBL/GenBank/DDBJ whole genome shotgun (WGS) entry which is preliminary data.</text>
</comment>
<dbReference type="Proteomes" id="UP000738270">
    <property type="component" value="Unassembled WGS sequence"/>
</dbReference>
<keyword evidence="2" id="KW-0472">Membrane</keyword>
<keyword evidence="2" id="KW-0812">Transmembrane</keyword>
<keyword evidence="2" id="KW-1133">Transmembrane helix</keyword>
<organism evidence="4 5">
    <name type="scientific">Rhodococcus hoagii</name>
    <name type="common">Corynebacterium equii</name>
    <dbReference type="NCBI Taxonomy" id="43767"/>
    <lineage>
        <taxon>Bacteria</taxon>
        <taxon>Bacillati</taxon>
        <taxon>Actinomycetota</taxon>
        <taxon>Actinomycetes</taxon>
        <taxon>Mycobacteriales</taxon>
        <taxon>Nocardiaceae</taxon>
        <taxon>Prescottella</taxon>
    </lineage>
</organism>
<dbReference type="Proteomes" id="UP000193518">
    <property type="component" value="Unassembled WGS sequence"/>
</dbReference>
<evidence type="ECO:0000256" key="2">
    <source>
        <dbReference type="SAM" id="Phobius"/>
    </source>
</evidence>
<feature type="transmembrane region" description="Helical" evidence="2">
    <location>
        <begin position="44"/>
        <end position="69"/>
    </location>
</feature>
<proteinExistence type="predicted"/>
<evidence type="ECO:0000256" key="1">
    <source>
        <dbReference type="SAM" id="MobiDB-lite"/>
    </source>
</evidence>
<evidence type="ECO:0000313" key="5">
    <source>
        <dbReference type="Proteomes" id="UP000193518"/>
    </source>
</evidence>
<protein>
    <submittedName>
        <fullName evidence="4">Uncharacterized protein</fullName>
    </submittedName>
</protein>
<evidence type="ECO:0000313" key="3">
    <source>
        <dbReference type="EMBL" id="MBM4630386.1"/>
    </source>
</evidence>
<dbReference type="EMBL" id="WUXD01000097">
    <property type="protein sequence ID" value="MBM4630386.1"/>
    <property type="molecule type" value="Genomic_DNA"/>
</dbReference>
<name>A0AAE5ITT0_RHOHA</name>
<sequence>MILDSDRLAGRNGLPEPGGRQSRRGYSAALACGSGAVAAFPPLVLGYSGILCATVALVVFVAVGLAAILI</sequence>
<reference evidence="3" key="2">
    <citation type="submission" date="2019-11" db="EMBL/GenBank/DDBJ databases">
        <title>Spread of Macrolides and rifampicin resistant Rhodococcus equi in clinical isolates in the USA.</title>
        <authorList>
            <person name="Alvarez-Narvaez S."/>
            <person name="Huber L."/>
            <person name="Cohen N.D."/>
            <person name="Slovis N."/>
            <person name="Greiter M."/>
            <person name="Giguere S."/>
            <person name="Hart K."/>
        </authorList>
    </citation>
    <scope>NUCLEOTIDE SEQUENCE</scope>
    <source>
        <strain evidence="3">Lh_38</strain>
    </source>
</reference>
<accession>A0AAE5ITT0</accession>